<feature type="transmembrane region" description="Helical" evidence="1">
    <location>
        <begin position="20"/>
        <end position="43"/>
    </location>
</feature>
<dbReference type="EMBL" id="JACLYU010000006">
    <property type="protein sequence ID" value="MBM6699651.1"/>
    <property type="molecule type" value="Genomic_DNA"/>
</dbReference>
<keyword evidence="1" id="KW-1133">Transmembrane helix</keyword>
<protein>
    <submittedName>
        <fullName evidence="2">Uncharacterized protein</fullName>
    </submittedName>
</protein>
<sequence>MSGMRRTERRRLRHARDNHVRLVMAVLIILVMLVAKGLVAFILPPKYFYDNNRILGMTNATLGIGDQSGMKEWEGSYRVASDLFASLNIPRFETMLDWSIALGFLLTLVMVFMTLRADAPDLMQSVFILATVGLLNIYVFTIGKDVIQFFFFFAVYAILLLPLRSSTLKVVLSAAVLWYESTFFREYYVLIAALVLLVYAILTFFRTTVQRFTAGTVVQICVTLFVTIWLVLAVSSVAMPDEYNQVMTLRDSYSTTMDGNADSSTFIQNWVPGGGLPVFMANYVIDAFRMMIPLELALRGPYYWPFFIFQVLVTVYLVNLLRQMNKLNDPTVFLALCVFIGYALASFLFEPDFGSWTRHEAATFPVLHLLVLNRYQRIPLTEQERQMERELA</sequence>
<feature type="transmembrane region" description="Helical" evidence="1">
    <location>
        <begin position="332"/>
        <end position="349"/>
    </location>
</feature>
<keyword evidence="1" id="KW-0812">Transmembrane</keyword>
<feature type="transmembrane region" description="Helical" evidence="1">
    <location>
        <begin position="217"/>
        <end position="239"/>
    </location>
</feature>
<reference evidence="2" key="1">
    <citation type="submission" date="2020-08" db="EMBL/GenBank/DDBJ databases">
        <authorList>
            <person name="Cejkova D."/>
            <person name="Kubasova T."/>
            <person name="Jahodarova E."/>
            <person name="Rychlik I."/>
        </authorList>
    </citation>
    <scope>NUCLEOTIDE SEQUENCE</scope>
    <source>
        <strain evidence="2">An836</strain>
    </source>
</reference>
<evidence type="ECO:0000313" key="3">
    <source>
        <dbReference type="Proteomes" id="UP000718821"/>
    </source>
</evidence>
<keyword evidence="1" id="KW-0472">Membrane</keyword>
<feature type="transmembrane region" description="Helical" evidence="1">
    <location>
        <begin position="187"/>
        <end position="205"/>
    </location>
</feature>
<dbReference type="RefSeq" id="WP_204468566.1">
    <property type="nucleotide sequence ID" value="NZ_JACLYU010000006.1"/>
</dbReference>
<feature type="transmembrane region" description="Helical" evidence="1">
    <location>
        <begin position="127"/>
        <end position="159"/>
    </location>
</feature>
<dbReference type="Proteomes" id="UP000718821">
    <property type="component" value="Unassembled WGS sequence"/>
</dbReference>
<evidence type="ECO:0000256" key="1">
    <source>
        <dbReference type="SAM" id="Phobius"/>
    </source>
</evidence>
<dbReference type="AlphaFoldDB" id="A0A939BA97"/>
<evidence type="ECO:0000313" key="2">
    <source>
        <dbReference type="EMBL" id="MBM6699651.1"/>
    </source>
</evidence>
<proteinExistence type="predicted"/>
<organism evidence="2 3">
    <name type="scientific">Bifidobacterium pullorum subsp. saeculare</name>
    <dbReference type="NCBI Taxonomy" id="78257"/>
    <lineage>
        <taxon>Bacteria</taxon>
        <taxon>Bacillati</taxon>
        <taxon>Actinomycetota</taxon>
        <taxon>Actinomycetes</taxon>
        <taxon>Bifidobacteriales</taxon>
        <taxon>Bifidobacteriaceae</taxon>
        <taxon>Bifidobacterium</taxon>
    </lineage>
</organism>
<reference evidence="2" key="2">
    <citation type="journal article" date="2021" name="Sci. Rep.">
        <title>The distribution of antibiotic resistance genes in chicken gut microbiota commensals.</title>
        <authorList>
            <person name="Juricova H."/>
            <person name="Matiasovicova J."/>
            <person name="Kubasova T."/>
            <person name="Cejkova D."/>
            <person name="Rychlik I."/>
        </authorList>
    </citation>
    <scope>NUCLEOTIDE SEQUENCE</scope>
    <source>
        <strain evidence="2">An836</strain>
    </source>
</reference>
<name>A0A939BA97_9BIFI</name>
<gene>
    <name evidence="2" type="ORF">H7U32_04845</name>
</gene>
<feature type="transmembrane region" description="Helical" evidence="1">
    <location>
        <begin position="95"/>
        <end position="115"/>
    </location>
</feature>
<comment type="caution">
    <text evidence="2">The sequence shown here is derived from an EMBL/GenBank/DDBJ whole genome shotgun (WGS) entry which is preliminary data.</text>
</comment>
<keyword evidence="3" id="KW-1185">Reference proteome</keyword>
<accession>A0A939BA97</accession>
<feature type="transmembrane region" description="Helical" evidence="1">
    <location>
        <begin position="302"/>
        <end position="320"/>
    </location>
</feature>